<dbReference type="AlphaFoldDB" id="A0A284VSA1"/>
<organism evidence="1 2">
    <name type="scientific">Candidatus Methanoperedens nitratireducens</name>
    <dbReference type="NCBI Taxonomy" id="1392998"/>
    <lineage>
        <taxon>Archaea</taxon>
        <taxon>Methanobacteriati</taxon>
        <taxon>Methanobacteriota</taxon>
        <taxon>Stenosarchaea group</taxon>
        <taxon>Methanomicrobia</taxon>
        <taxon>Methanosarcinales</taxon>
        <taxon>ANME-2 cluster</taxon>
        <taxon>Candidatus Methanoperedentaceae</taxon>
        <taxon>Candidatus Methanoperedens</taxon>
    </lineage>
</organism>
<dbReference type="OrthoDB" id="378105at2157"/>
<reference evidence="2" key="1">
    <citation type="submission" date="2017-06" db="EMBL/GenBank/DDBJ databases">
        <authorList>
            <person name="Cremers G."/>
        </authorList>
    </citation>
    <scope>NUCLEOTIDE SEQUENCE [LARGE SCALE GENOMIC DNA]</scope>
</reference>
<proteinExistence type="predicted"/>
<sequence length="127" mass="14810">MQGRNDKARLAAEIKDKKYIDNYIEKWLNLEAPDKPYIECEICGYISNASIHQHLLAPEELVPNSGDNRILHLCSNCNYELRTLIDRHLTGVVPGMIQQVCEEAFNRLKDMKKQYRDAHKNLERIEV</sequence>
<evidence type="ECO:0000313" key="2">
    <source>
        <dbReference type="Proteomes" id="UP000218615"/>
    </source>
</evidence>
<evidence type="ECO:0000313" key="1">
    <source>
        <dbReference type="EMBL" id="SNQ62164.1"/>
    </source>
</evidence>
<gene>
    <name evidence="1" type="ORF">MNV_60045</name>
</gene>
<dbReference type="Proteomes" id="UP000218615">
    <property type="component" value="Unassembled WGS sequence"/>
</dbReference>
<name>A0A284VSA1_9EURY</name>
<dbReference type="RefSeq" id="WP_096206766.1">
    <property type="nucleotide sequence ID" value="NZ_FZMP01000207.1"/>
</dbReference>
<evidence type="ECO:0008006" key="3">
    <source>
        <dbReference type="Google" id="ProtNLM"/>
    </source>
</evidence>
<dbReference type="EMBL" id="FZMP01000207">
    <property type="protein sequence ID" value="SNQ62164.1"/>
    <property type="molecule type" value="Genomic_DNA"/>
</dbReference>
<keyword evidence="2" id="KW-1185">Reference proteome</keyword>
<accession>A0A284VSA1</accession>
<protein>
    <recommendedName>
        <fullName evidence="3">HNH domain-containing protein</fullName>
    </recommendedName>
</protein>